<feature type="domain" description="RRM" evidence="4">
    <location>
        <begin position="170"/>
        <end position="243"/>
    </location>
</feature>
<sequence>MGWGGSSKGGWTPVWQPQFQKQEYSKGGGKGRSHKDFQPDQKMWIGGIPEGTTFKELHELMKQAGAKWTECFEGNGTGTGVACFGSGDEVQTAIAGLQGVSMNGVALQLDVWEKKPGAGRGKGGERGPPRAPPQWQMQPVQVQPVQVQPWGGKGSGKIKGKSHKDFQPETKVWIGGIPGGATFKELHELMKPAGSRWTECFEGNGTGTGVACFASEEDAQKAIAVLQGAALNGSALELDVWERKPKKGQGKA</sequence>
<dbReference type="SMART" id="SM00360">
    <property type="entry name" value="RRM"/>
    <property type="match status" value="2"/>
</dbReference>
<dbReference type="Gene3D" id="3.30.70.330">
    <property type="match status" value="2"/>
</dbReference>
<feature type="region of interest" description="Disordered" evidence="3">
    <location>
        <begin position="115"/>
        <end position="139"/>
    </location>
</feature>
<dbReference type="SUPFAM" id="SSF54928">
    <property type="entry name" value="RNA-binding domain, RBD"/>
    <property type="match status" value="1"/>
</dbReference>
<dbReference type="InterPro" id="IPR000504">
    <property type="entry name" value="RRM_dom"/>
</dbReference>
<proteinExistence type="predicted"/>
<dbReference type="Pfam" id="PF00076">
    <property type="entry name" value="RRM_1"/>
    <property type="match status" value="1"/>
</dbReference>
<dbReference type="InterPro" id="IPR050502">
    <property type="entry name" value="Euk_RNA-bind_prot"/>
</dbReference>
<dbReference type="InterPro" id="IPR035979">
    <property type="entry name" value="RBD_domain_sf"/>
</dbReference>
<dbReference type="PANTHER" id="PTHR48025">
    <property type="entry name" value="OS02G0815200 PROTEIN"/>
    <property type="match status" value="1"/>
</dbReference>
<feature type="region of interest" description="Disordered" evidence="3">
    <location>
        <begin position="1"/>
        <end position="40"/>
    </location>
</feature>
<dbReference type="GO" id="GO:0003729">
    <property type="term" value="F:mRNA binding"/>
    <property type="evidence" value="ECO:0007669"/>
    <property type="project" value="TreeGrafter"/>
</dbReference>
<protein>
    <recommendedName>
        <fullName evidence="4">RRM domain-containing protein</fullName>
    </recommendedName>
</protein>
<dbReference type="AlphaFoldDB" id="A0A7S1MJL5"/>
<evidence type="ECO:0000313" key="5">
    <source>
        <dbReference type="EMBL" id="CAD9133277.1"/>
    </source>
</evidence>
<dbReference type="InterPro" id="IPR012677">
    <property type="entry name" value="Nucleotide-bd_a/b_plait_sf"/>
</dbReference>
<organism evidence="5">
    <name type="scientific">Alexandrium catenella</name>
    <name type="common">Red tide dinoflagellate</name>
    <name type="synonym">Gonyaulax catenella</name>
    <dbReference type="NCBI Taxonomy" id="2925"/>
    <lineage>
        <taxon>Eukaryota</taxon>
        <taxon>Sar</taxon>
        <taxon>Alveolata</taxon>
        <taxon>Dinophyceae</taxon>
        <taxon>Gonyaulacales</taxon>
        <taxon>Pyrocystaceae</taxon>
        <taxon>Alexandrium</taxon>
    </lineage>
</organism>
<evidence type="ECO:0000256" key="3">
    <source>
        <dbReference type="SAM" id="MobiDB-lite"/>
    </source>
</evidence>
<gene>
    <name evidence="5" type="ORF">ACAT0790_LOCUS23206</name>
</gene>
<accession>A0A7S1MJL5</accession>
<reference evidence="5" key="1">
    <citation type="submission" date="2021-01" db="EMBL/GenBank/DDBJ databases">
        <authorList>
            <person name="Corre E."/>
            <person name="Pelletier E."/>
            <person name="Niang G."/>
            <person name="Scheremetjew M."/>
            <person name="Finn R."/>
            <person name="Kale V."/>
            <person name="Holt S."/>
            <person name="Cochrane G."/>
            <person name="Meng A."/>
            <person name="Brown T."/>
            <person name="Cohen L."/>
        </authorList>
    </citation>
    <scope>NUCLEOTIDE SEQUENCE</scope>
    <source>
        <strain evidence="5">OF101</strain>
    </source>
</reference>
<dbReference type="PROSITE" id="PS50102">
    <property type="entry name" value="RRM"/>
    <property type="match status" value="1"/>
</dbReference>
<evidence type="ECO:0000256" key="2">
    <source>
        <dbReference type="PROSITE-ProRule" id="PRU00176"/>
    </source>
</evidence>
<dbReference type="PANTHER" id="PTHR48025:SF1">
    <property type="entry name" value="RRM DOMAIN-CONTAINING PROTEIN"/>
    <property type="match status" value="1"/>
</dbReference>
<keyword evidence="1 2" id="KW-0694">RNA-binding</keyword>
<name>A0A7S1MJL5_ALECA</name>
<evidence type="ECO:0000259" key="4">
    <source>
        <dbReference type="PROSITE" id="PS50102"/>
    </source>
</evidence>
<feature type="compositionally biased region" description="Basic and acidic residues" evidence="3">
    <location>
        <begin position="115"/>
        <end position="128"/>
    </location>
</feature>
<dbReference type="EMBL" id="HBGE01038481">
    <property type="protein sequence ID" value="CAD9133277.1"/>
    <property type="molecule type" value="Transcribed_RNA"/>
</dbReference>
<dbReference type="GO" id="GO:0005634">
    <property type="term" value="C:nucleus"/>
    <property type="evidence" value="ECO:0007669"/>
    <property type="project" value="TreeGrafter"/>
</dbReference>
<evidence type="ECO:0000256" key="1">
    <source>
        <dbReference type="ARBA" id="ARBA00022884"/>
    </source>
</evidence>